<evidence type="ECO:0000256" key="18">
    <source>
        <dbReference type="ARBA" id="ARBA00048573"/>
    </source>
</evidence>
<dbReference type="EC" id="6.1.1.6" evidence="19"/>
<feature type="transmembrane region" description="Helical" evidence="21">
    <location>
        <begin position="173"/>
        <end position="197"/>
    </location>
</feature>
<reference evidence="24" key="1">
    <citation type="journal article" date="2019" name="Int. J. Syst. Evol. Microbiol.">
        <title>The Global Catalogue of Microorganisms (GCM) 10K type strain sequencing project: providing services to taxonomists for standard genome sequencing and annotation.</title>
        <authorList>
            <consortium name="The Broad Institute Genomics Platform"/>
            <consortium name="The Broad Institute Genome Sequencing Center for Infectious Disease"/>
            <person name="Wu L."/>
            <person name="Ma J."/>
        </authorList>
    </citation>
    <scope>NUCLEOTIDE SEQUENCE [LARGE SCALE GENOMIC DNA]</scope>
    <source>
        <strain evidence="24">JCM 16548</strain>
    </source>
</reference>
<comment type="caution">
    <text evidence="23">The sequence shown here is derived from an EMBL/GenBank/DDBJ whole genome shotgun (WGS) entry which is preliminary data.</text>
</comment>
<dbReference type="Gene3D" id="2.40.50.140">
    <property type="entry name" value="Nucleic acid-binding proteins"/>
    <property type="match status" value="1"/>
</dbReference>
<dbReference type="InterPro" id="IPR002313">
    <property type="entry name" value="Lys-tRNA-ligase_II"/>
</dbReference>
<keyword evidence="4" id="KW-1003">Cell membrane</keyword>
<evidence type="ECO:0000256" key="1">
    <source>
        <dbReference type="ARBA" id="ARBA00004651"/>
    </source>
</evidence>
<evidence type="ECO:0000256" key="19">
    <source>
        <dbReference type="HAMAP-Rule" id="MF_00252"/>
    </source>
</evidence>
<dbReference type="Pfam" id="PF09924">
    <property type="entry name" value="LPG_synthase_C"/>
    <property type="match status" value="1"/>
</dbReference>
<keyword evidence="19" id="KW-0648">Protein biosynthesis</keyword>
<evidence type="ECO:0000256" key="15">
    <source>
        <dbReference type="ARBA" id="ARBA00023268"/>
    </source>
</evidence>
<dbReference type="SUPFAM" id="SSF55681">
    <property type="entry name" value="Class II aaRS and biotin synthetases"/>
    <property type="match status" value="1"/>
</dbReference>
<evidence type="ECO:0000256" key="21">
    <source>
        <dbReference type="SAM" id="Phobius"/>
    </source>
</evidence>
<keyword evidence="9 19" id="KW-0547">Nucleotide-binding</keyword>
<dbReference type="Pfam" id="PF01336">
    <property type="entry name" value="tRNA_anti-codon"/>
    <property type="match status" value="1"/>
</dbReference>
<keyword evidence="12" id="KW-0443">Lipid metabolism</keyword>
<comment type="similarity">
    <text evidence="2">In the N-terminal section; belongs to the LPG synthetase family.</text>
</comment>
<comment type="catalytic activity">
    <reaction evidence="17">
        <text>L-lysyl-tRNA(Lys) + a 1,2-diacyl-sn-glycero-3-phospho-(1'-sn-glycerol) = a 1,2-diacyl-sn-glycero-3-phospho-1'-(3'-O-L-lysyl)-sn-glycerol + tRNA(Lys)</text>
        <dbReference type="Rhea" id="RHEA:10668"/>
        <dbReference type="Rhea" id="RHEA-COMP:9696"/>
        <dbReference type="Rhea" id="RHEA-COMP:9697"/>
        <dbReference type="ChEBI" id="CHEBI:64716"/>
        <dbReference type="ChEBI" id="CHEBI:75792"/>
        <dbReference type="ChEBI" id="CHEBI:78442"/>
        <dbReference type="ChEBI" id="CHEBI:78529"/>
        <dbReference type="EC" id="2.3.2.3"/>
    </reaction>
</comment>
<evidence type="ECO:0000256" key="14">
    <source>
        <dbReference type="ARBA" id="ARBA00023251"/>
    </source>
</evidence>
<evidence type="ECO:0000313" key="24">
    <source>
        <dbReference type="Proteomes" id="UP001500051"/>
    </source>
</evidence>
<evidence type="ECO:0000256" key="4">
    <source>
        <dbReference type="ARBA" id="ARBA00022475"/>
    </source>
</evidence>
<keyword evidence="13 19" id="KW-0030">Aminoacyl-tRNA synthetase</keyword>
<dbReference type="InterPro" id="IPR031553">
    <property type="entry name" value="tRNA-synt_2_TM"/>
</dbReference>
<evidence type="ECO:0000256" key="16">
    <source>
        <dbReference type="ARBA" id="ARBA00024681"/>
    </source>
</evidence>
<evidence type="ECO:0000256" key="12">
    <source>
        <dbReference type="ARBA" id="ARBA00023098"/>
    </source>
</evidence>
<dbReference type="InterPro" id="IPR012340">
    <property type="entry name" value="NA-bd_OB-fold"/>
</dbReference>
<evidence type="ECO:0000256" key="10">
    <source>
        <dbReference type="ARBA" id="ARBA00022840"/>
    </source>
</evidence>
<dbReference type="InterPro" id="IPR018149">
    <property type="entry name" value="Lys-tRNA-synth_II_C"/>
</dbReference>
<evidence type="ECO:0000259" key="22">
    <source>
        <dbReference type="PROSITE" id="PS50862"/>
    </source>
</evidence>
<keyword evidence="8 19" id="KW-0479">Metal-binding</keyword>
<proteinExistence type="inferred from homology"/>
<gene>
    <name evidence="23" type="primary">lysX</name>
    <name evidence="19" type="synonym">lysS</name>
    <name evidence="23" type="ORF">GCM10022204_10540</name>
</gene>
<evidence type="ECO:0000256" key="2">
    <source>
        <dbReference type="ARBA" id="ARBA00005270"/>
    </source>
</evidence>
<dbReference type="NCBIfam" id="NF001756">
    <property type="entry name" value="PRK00484.1"/>
    <property type="match status" value="1"/>
</dbReference>
<comment type="similarity">
    <text evidence="19">Belongs to the class-II aminoacyl-tRNA synthetase family.</text>
</comment>
<dbReference type="PROSITE" id="PS50862">
    <property type="entry name" value="AA_TRNA_LIGASE_II"/>
    <property type="match status" value="1"/>
</dbReference>
<evidence type="ECO:0000256" key="13">
    <source>
        <dbReference type="ARBA" id="ARBA00023146"/>
    </source>
</evidence>
<keyword evidence="11 21" id="KW-1133">Transmembrane helix</keyword>
<dbReference type="InterPro" id="IPR004364">
    <property type="entry name" value="Aa-tRNA-synt_II"/>
</dbReference>
<dbReference type="InterPro" id="IPR006195">
    <property type="entry name" value="aa-tRNA-synth_II"/>
</dbReference>
<sequence>MTDLAPLDGDARPGLAPADRTPDSARAGDSGDRRPKVAFLLDDRWPDRFASAMLLASAFVLVITFVPPWARYFAREWDFVSLLTLPLVPGFVYAALLLVMAVGLRRRLRAAWWLLLIWWLILPQLGRLVFLISGRATVAQTVQLLIGLVAMTAVIVLLFRVKKQFSARRVPGNLRWALLAFLGGGALVWLIGTLLTLQFGNSRDFGRAGYHVYDSMVGELGRFPGPDGVHSPLWVRFVVGALGAIVILGAAYLLFRPPSATHFLTAADDARVRTLLRDHGDLDSLGYFATRRDKSVVWDTGDPATARAGVSYRPIGSVSLASGNPIGDVRRWPEAIEAWRQLARDTGLSVAVMGAGEEGAAAYTASGMTAWEIGDEAIVDLRGFSLNGPGMRPIRQSVTRLQRRGYTTRVLRHSELGQADFAALSADAASWRGDGGDERGFSMALGRLADPLDGDCVMVQVHDDTGDLRGFLSFAPWGRNGLSLDLMRRDPSADNGLVELMVASLAERSAQFGVARVSLNFAMFREAFERGAEIGAGPLAKAWRQALLLASRNWQLESLYRSNAKYLPSWQPRFICFEYASDLPRVGTAAGSAEGFLSRPSLASLLRRRETAAALDTGTEAYAAEVRALMPPAPDLLAEALAADKLPEQVRVRRAKVERLKARGIEPYPVGYPRSHTLAQVRAEAGLLAPDTRTGETVSITGRVLLKRKLGRIGFATLRDGSGDLQVLITRDGVGEELFDLWQHDIDLGDHIGVTGEVMATHSGELSVQATSLQLTSKSLRPLPDKHKGLTDPEARIRARYVDLIIRPEAREIAYTRATVVRSVRDSLARRGFTEVETPILQLIHGGANARPFETHINAYDLDLYLRIATELHLKRLIVGGMEKVFEMGKQFRNEGADFKHNPEFTSLELYETYGDYDSMRILTQQIIQEAAVAVYGEPVARRPDGPDGQLVEYDLSGDWPVKTICQAVSEKLGEEITADTPREVLLRHAAAVGLDLDADSRWGFVLEEVYGELCESTTTSPVFYTDFPKENAPLTRQHRHDPRLAEKWDLVIFAAEQGTAYSELVDPMDQRERLVAQSLLAAAGDPEAMQVDEDFLTALEYGMPPTGGMGLGIDRLVMNLTGLSIRDTILFPLVRPNR</sequence>
<dbReference type="Gene3D" id="3.30.930.10">
    <property type="entry name" value="Bira Bifunctional Protein, Domain 2"/>
    <property type="match status" value="1"/>
</dbReference>
<dbReference type="SUPFAM" id="SSF50249">
    <property type="entry name" value="Nucleic acid-binding proteins"/>
    <property type="match status" value="1"/>
</dbReference>
<name>A0ABP7CXN0_9ACTN</name>
<dbReference type="InterPro" id="IPR024320">
    <property type="entry name" value="LPG_synthase_C"/>
</dbReference>
<accession>A0ABP7CXN0</accession>
<feature type="transmembrane region" description="Helical" evidence="21">
    <location>
        <begin position="82"/>
        <end position="104"/>
    </location>
</feature>
<evidence type="ECO:0000256" key="5">
    <source>
        <dbReference type="ARBA" id="ARBA00022598"/>
    </source>
</evidence>
<dbReference type="GO" id="GO:0016874">
    <property type="term" value="F:ligase activity"/>
    <property type="evidence" value="ECO:0007669"/>
    <property type="project" value="UniProtKB-KW"/>
</dbReference>
<feature type="transmembrane region" description="Helical" evidence="21">
    <location>
        <begin position="142"/>
        <end position="161"/>
    </location>
</feature>
<feature type="transmembrane region" description="Helical" evidence="21">
    <location>
        <begin position="111"/>
        <end position="130"/>
    </location>
</feature>
<comment type="catalytic activity">
    <reaction evidence="18 19">
        <text>tRNA(Lys) + L-lysine + ATP = L-lysyl-tRNA(Lys) + AMP + diphosphate</text>
        <dbReference type="Rhea" id="RHEA:20792"/>
        <dbReference type="Rhea" id="RHEA-COMP:9696"/>
        <dbReference type="Rhea" id="RHEA-COMP:9697"/>
        <dbReference type="ChEBI" id="CHEBI:30616"/>
        <dbReference type="ChEBI" id="CHEBI:32551"/>
        <dbReference type="ChEBI" id="CHEBI:33019"/>
        <dbReference type="ChEBI" id="CHEBI:78442"/>
        <dbReference type="ChEBI" id="CHEBI:78529"/>
        <dbReference type="ChEBI" id="CHEBI:456215"/>
        <dbReference type="EC" id="6.1.1.6"/>
    </reaction>
</comment>
<evidence type="ECO:0000256" key="9">
    <source>
        <dbReference type="ARBA" id="ARBA00022741"/>
    </source>
</evidence>
<dbReference type="NCBIfam" id="NF002821">
    <property type="entry name" value="PRK02983.1"/>
    <property type="match status" value="1"/>
</dbReference>
<keyword evidence="24" id="KW-1185">Reference proteome</keyword>
<dbReference type="EMBL" id="BAAAYX010000002">
    <property type="protein sequence ID" value="GAA3696448.1"/>
    <property type="molecule type" value="Genomic_DNA"/>
</dbReference>
<evidence type="ECO:0000256" key="20">
    <source>
        <dbReference type="SAM" id="MobiDB-lite"/>
    </source>
</evidence>
<evidence type="ECO:0000256" key="11">
    <source>
        <dbReference type="ARBA" id="ARBA00022989"/>
    </source>
</evidence>
<comment type="function">
    <text evidence="16">Catalyzes the production of L-lysyl-tRNA(Lys)transfer and the transfer of a lysyl group from L-lysyl-tRNA(Lys) to membrane-bound phosphatidylglycerol (PG), which produces lysylphosphatidylglycerol (LPG), one of the components of the bacterial membrane with a positive net charge. LPG synthesis contributes to the resistance to cationic antimicrobial peptides (CAMPs) and likely protects M.tuberculosis against the CAMPs produced by competiting microorganisms (bacteriocins). In fact, the modification of anionic phosphatidylglycerol with positively charged L-lysine results in repulsion of the peptides.</text>
</comment>
<keyword evidence="6" id="KW-0808">Transferase</keyword>
<feature type="transmembrane region" description="Helical" evidence="21">
    <location>
        <begin position="49"/>
        <end position="70"/>
    </location>
</feature>
<keyword evidence="19" id="KW-0963">Cytoplasm</keyword>
<evidence type="ECO:0000256" key="7">
    <source>
        <dbReference type="ARBA" id="ARBA00022692"/>
    </source>
</evidence>
<dbReference type="HAMAP" id="MF_00252">
    <property type="entry name" value="Lys_tRNA_synth_class2"/>
    <property type="match status" value="1"/>
</dbReference>
<feature type="domain" description="Aminoacyl-transfer RNA synthetases class-II family profile" evidence="22">
    <location>
        <begin position="820"/>
        <end position="1137"/>
    </location>
</feature>
<dbReference type="Proteomes" id="UP001500051">
    <property type="component" value="Unassembled WGS sequence"/>
</dbReference>
<evidence type="ECO:0000256" key="17">
    <source>
        <dbReference type="ARBA" id="ARBA00047540"/>
    </source>
</evidence>
<dbReference type="PANTHER" id="PTHR42918">
    <property type="entry name" value="LYSYL-TRNA SYNTHETASE"/>
    <property type="match status" value="1"/>
</dbReference>
<dbReference type="CDD" id="cd04322">
    <property type="entry name" value="LysRS_N"/>
    <property type="match status" value="1"/>
</dbReference>
<dbReference type="Pfam" id="PF16995">
    <property type="entry name" value="tRNA-synt_2_TM"/>
    <property type="match status" value="1"/>
</dbReference>
<organism evidence="23 24">
    <name type="scientific">Microlunatus aurantiacus</name>
    <dbReference type="NCBI Taxonomy" id="446786"/>
    <lineage>
        <taxon>Bacteria</taxon>
        <taxon>Bacillati</taxon>
        <taxon>Actinomycetota</taxon>
        <taxon>Actinomycetes</taxon>
        <taxon>Propionibacteriales</taxon>
        <taxon>Propionibacteriaceae</taxon>
        <taxon>Microlunatus</taxon>
    </lineage>
</organism>
<keyword evidence="15" id="KW-0511">Multifunctional enzyme</keyword>
<feature type="binding site" evidence="19">
    <location>
        <position position="1057"/>
    </location>
    <ligand>
        <name>Mg(2+)</name>
        <dbReference type="ChEBI" id="CHEBI:18420"/>
        <label>1</label>
    </ligand>
</feature>
<dbReference type="InterPro" id="IPR004365">
    <property type="entry name" value="NA-bd_OB_tRNA"/>
</dbReference>
<feature type="transmembrane region" description="Helical" evidence="21">
    <location>
        <begin position="233"/>
        <end position="255"/>
    </location>
</feature>
<protein>
    <recommendedName>
        <fullName evidence="19">Lysine--tRNA ligase</fullName>
        <ecNumber evidence="19">6.1.1.6</ecNumber>
    </recommendedName>
    <alternativeName>
        <fullName evidence="19">Lysyl-tRNA synthetase</fullName>
        <shortName evidence="19">LysRS</shortName>
    </alternativeName>
</protein>
<evidence type="ECO:0000256" key="3">
    <source>
        <dbReference type="ARBA" id="ARBA00009968"/>
    </source>
</evidence>
<dbReference type="InterPro" id="IPR044136">
    <property type="entry name" value="Lys-tRNA-ligase_II_N"/>
</dbReference>
<comment type="cofactor">
    <cofactor evidence="19">
        <name>Mg(2+)</name>
        <dbReference type="ChEBI" id="CHEBI:18420"/>
    </cofactor>
    <text evidence="19">Binds 3 Mg(2+) ions per subunit.</text>
</comment>
<evidence type="ECO:0000256" key="6">
    <source>
        <dbReference type="ARBA" id="ARBA00022679"/>
    </source>
</evidence>
<keyword evidence="14" id="KW-0046">Antibiotic resistance</keyword>
<dbReference type="PANTHER" id="PTHR42918:SF15">
    <property type="entry name" value="LYSINE--TRNA LIGASE, CHLOROPLASTIC_MITOCHONDRIAL"/>
    <property type="match status" value="1"/>
</dbReference>
<evidence type="ECO:0000313" key="23">
    <source>
        <dbReference type="EMBL" id="GAA3696448.1"/>
    </source>
</evidence>
<comment type="subcellular location">
    <subcellularLocation>
        <location evidence="1">Cell membrane</location>
        <topology evidence="1">Multi-pass membrane protein</topology>
    </subcellularLocation>
    <subcellularLocation>
        <location evidence="19">Cytoplasm</location>
    </subcellularLocation>
</comment>
<keyword evidence="19" id="KW-0460">Magnesium</keyword>
<comment type="subunit">
    <text evidence="19">Homodimer.</text>
</comment>
<keyword evidence="7 21" id="KW-0812">Transmembrane</keyword>
<keyword evidence="21" id="KW-0472">Membrane</keyword>
<keyword evidence="10 19" id="KW-0067">ATP-binding</keyword>
<feature type="binding site" evidence="19">
    <location>
        <position position="1057"/>
    </location>
    <ligand>
        <name>Mg(2+)</name>
        <dbReference type="ChEBI" id="CHEBI:18420"/>
        <label>2</label>
    </ligand>
</feature>
<dbReference type="PRINTS" id="PR00982">
    <property type="entry name" value="TRNASYNTHLYS"/>
</dbReference>
<dbReference type="Pfam" id="PF00152">
    <property type="entry name" value="tRNA-synt_2"/>
    <property type="match status" value="1"/>
</dbReference>
<dbReference type="RefSeq" id="WP_344811214.1">
    <property type="nucleotide sequence ID" value="NZ_BAAAYX010000002.1"/>
</dbReference>
<keyword evidence="5 19" id="KW-0436">Ligase</keyword>
<comment type="similarity">
    <text evidence="3">In the C-terminal section; belongs to the class-II aminoacyl-tRNA synthetase family.</text>
</comment>
<feature type="binding site" evidence="19">
    <location>
        <position position="1050"/>
    </location>
    <ligand>
        <name>Mg(2+)</name>
        <dbReference type="ChEBI" id="CHEBI:18420"/>
        <label>1</label>
    </ligand>
</feature>
<evidence type="ECO:0000256" key="8">
    <source>
        <dbReference type="ARBA" id="ARBA00022723"/>
    </source>
</evidence>
<feature type="region of interest" description="Disordered" evidence="20">
    <location>
        <begin position="1"/>
        <end position="32"/>
    </location>
</feature>
<dbReference type="InterPro" id="IPR045864">
    <property type="entry name" value="aa-tRNA-synth_II/BPL/LPL"/>
</dbReference>
<dbReference type="NCBIfam" id="TIGR00499">
    <property type="entry name" value="lysS_bact"/>
    <property type="match status" value="1"/>
</dbReference>